<reference evidence="3" key="1">
    <citation type="submission" date="2016-10" db="EMBL/GenBank/DDBJ databases">
        <authorList>
            <person name="Varghese N."/>
            <person name="Submissions S."/>
        </authorList>
    </citation>
    <scope>NUCLEOTIDE SEQUENCE [LARGE SCALE GENOMIC DNA]</scope>
    <source>
        <strain evidence="3">LMG 25967</strain>
    </source>
</reference>
<dbReference type="InterPro" id="IPR002645">
    <property type="entry name" value="STAS_dom"/>
</dbReference>
<evidence type="ECO:0000313" key="3">
    <source>
        <dbReference type="Proteomes" id="UP000242930"/>
    </source>
</evidence>
<keyword evidence="3" id="KW-1185">Reference proteome</keyword>
<dbReference type="AlphaFoldDB" id="A0A1H6S6R0"/>
<dbReference type="InterPro" id="IPR058548">
    <property type="entry name" value="MlaB-like_STAS"/>
</dbReference>
<dbReference type="PROSITE" id="PS50801">
    <property type="entry name" value="STAS"/>
    <property type="match status" value="1"/>
</dbReference>
<dbReference type="RefSeq" id="WP_090305841.1">
    <property type="nucleotide sequence ID" value="NZ_FNZE01000001.1"/>
</dbReference>
<evidence type="ECO:0000259" key="1">
    <source>
        <dbReference type="PROSITE" id="PS50801"/>
    </source>
</evidence>
<feature type="domain" description="STAS" evidence="1">
    <location>
        <begin position="14"/>
        <end position="102"/>
    </location>
</feature>
<evidence type="ECO:0000313" key="2">
    <source>
        <dbReference type="EMBL" id="SEI63818.1"/>
    </source>
</evidence>
<dbReference type="OrthoDB" id="7010146at2"/>
<accession>A0A1H6S6R0</accession>
<protein>
    <submittedName>
        <fullName evidence="2">Phospholipid transport system transporter-binding protein</fullName>
    </submittedName>
</protein>
<dbReference type="STRING" id="915471.SAMN05216201_101317"/>
<organism evidence="2 3">
    <name type="scientific">Pseudomonas linyingensis</name>
    <dbReference type="NCBI Taxonomy" id="915471"/>
    <lineage>
        <taxon>Bacteria</taxon>
        <taxon>Pseudomonadati</taxon>
        <taxon>Pseudomonadota</taxon>
        <taxon>Gammaproteobacteria</taxon>
        <taxon>Pseudomonadales</taxon>
        <taxon>Pseudomonadaceae</taxon>
        <taxon>Pseudomonas</taxon>
    </lineage>
</organism>
<dbReference type="InterPro" id="IPR036513">
    <property type="entry name" value="STAS_dom_sf"/>
</dbReference>
<proteinExistence type="predicted"/>
<dbReference type="Pfam" id="PF13466">
    <property type="entry name" value="STAS_2"/>
    <property type="match status" value="1"/>
</dbReference>
<dbReference type="EMBL" id="FNZE01000001">
    <property type="protein sequence ID" value="SEI63818.1"/>
    <property type="molecule type" value="Genomic_DNA"/>
</dbReference>
<dbReference type="Gene3D" id="3.30.750.24">
    <property type="entry name" value="STAS domain"/>
    <property type="match status" value="1"/>
</dbReference>
<gene>
    <name evidence="2" type="ORF">SAMN05216201_101317</name>
</gene>
<name>A0A1H6S6R0_9PSED</name>
<sequence>MRGGSLREVQGGGLALHGVIDMHVGAELRDAGRRLLAASRSREVWIDCAAITQSSSVGLSLLLCLLRDARETGKILQVRNLPDDMRQIAEVYGLLELLPLAD</sequence>
<dbReference type="Proteomes" id="UP000242930">
    <property type="component" value="Unassembled WGS sequence"/>
</dbReference>
<dbReference type="SUPFAM" id="SSF52091">
    <property type="entry name" value="SpoIIaa-like"/>
    <property type="match status" value="1"/>
</dbReference>